<dbReference type="AlphaFoldDB" id="A0A4C1YW67"/>
<evidence type="ECO:0000313" key="2">
    <source>
        <dbReference type="Proteomes" id="UP000299102"/>
    </source>
</evidence>
<protein>
    <submittedName>
        <fullName evidence="1">Uncharacterized protein</fullName>
    </submittedName>
</protein>
<organism evidence="1 2">
    <name type="scientific">Eumeta variegata</name>
    <name type="common">Bagworm moth</name>
    <name type="synonym">Eumeta japonica</name>
    <dbReference type="NCBI Taxonomy" id="151549"/>
    <lineage>
        <taxon>Eukaryota</taxon>
        <taxon>Metazoa</taxon>
        <taxon>Ecdysozoa</taxon>
        <taxon>Arthropoda</taxon>
        <taxon>Hexapoda</taxon>
        <taxon>Insecta</taxon>
        <taxon>Pterygota</taxon>
        <taxon>Neoptera</taxon>
        <taxon>Endopterygota</taxon>
        <taxon>Lepidoptera</taxon>
        <taxon>Glossata</taxon>
        <taxon>Ditrysia</taxon>
        <taxon>Tineoidea</taxon>
        <taxon>Psychidae</taxon>
        <taxon>Oiketicinae</taxon>
        <taxon>Eumeta</taxon>
    </lineage>
</organism>
<gene>
    <name evidence="1" type="ORF">EVAR_62270_1</name>
</gene>
<dbReference type="EMBL" id="BGZK01001459">
    <property type="protein sequence ID" value="GBP80368.1"/>
    <property type="molecule type" value="Genomic_DNA"/>
</dbReference>
<dbReference type="Proteomes" id="UP000299102">
    <property type="component" value="Unassembled WGS sequence"/>
</dbReference>
<proteinExistence type="predicted"/>
<reference evidence="1 2" key="1">
    <citation type="journal article" date="2019" name="Commun. Biol.">
        <title>The bagworm genome reveals a unique fibroin gene that provides high tensile strength.</title>
        <authorList>
            <person name="Kono N."/>
            <person name="Nakamura H."/>
            <person name="Ohtoshi R."/>
            <person name="Tomita M."/>
            <person name="Numata K."/>
            <person name="Arakawa K."/>
        </authorList>
    </citation>
    <scope>NUCLEOTIDE SEQUENCE [LARGE SCALE GENOMIC DNA]</scope>
</reference>
<accession>A0A4C1YW67</accession>
<comment type="caution">
    <text evidence="1">The sequence shown here is derived from an EMBL/GenBank/DDBJ whole genome shotgun (WGS) entry which is preliminary data.</text>
</comment>
<evidence type="ECO:0000313" key="1">
    <source>
        <dbReference type="EMBL" id="GBP80368.1"/>
    </source>
</evidence>
<name>A0A4C1YW67_EUMVA</name>
<keyword evidence="2" id="KW-1185">Reference proteome</keyword>
<sequence length="140" mass="15091">MCPSRKYGGGGGGAAKYWRLRCPRLLNVVLRTRTLLKHMAVEYLANTSLAMDRSIKVARLLSTDQPDSLSVSGVTKPAVKDSVAIMTAAQNGPILPVRQQALTECGREVAANAAVFCVVIKSSDCPDLYLAPPSGRFYLH</sequence>